<organism evidence="5 6">
    <name type="scientific">Flagellimonas eckloniae</name>
    <dbReference type="NCBI Taxonomy" id="346185"/>
    <lineage>
        <taxon>Bacteria</taxon>
        <taxon>Pseudomonadati</taxon>
        <taxon>Bacteroidota</taxon>
        <taxon>Flavobacteriia</taxon>
        <taxon>Flavobacteriales</taxon>
        <taxon>Flavobacteriaceae</taxon>
        <taxon>Flagellimonas</taxon>
    </lineage>
</organism>
<dbReference type="Proteomes" id="UP000050827">
    <property type="component" value="Unassembled WGS sequence"/>
</dbReference>
<dbReference type="EMBL" id="LCTZ01000002">
    <property type="protein sequence ID" value="KQC30303.1"/>
    <property type="molecule type" value="Genomic_DNA"/>
</dbReference>
<dbReference type="InterPro" id="IPR001845">
    <property type="entry name" value="HTH_ArsR_DNA-bd_dom"/>
</dbReference>
<name>A0A0Q1BIA5_9FLAO</name>
<sequence>MGASKTHIFSTTHNELAQIAKVLAHPARVAILEYISRQENCICNDLVDVIGLAQPTISQHLNEIKKIGLLKGTFEGKNLCYCINQERWEELQHSFNAFFTNINYNCC</sequence>
<evidence type="ECO:0000313" key="6">
    <source>
        <dbReference type="Proteomes" id="UP000050827"/>
    </source>
</evidence>
<dbReference type="Pfam" id="PF01022">
    <property type="entry name" value="HTH_5"/>
    <property type="match status" value="1"/>
</dbReference>
<reference evidence="5 6" key="1">
    <citation type="submission" date="2015-04" db="EMBL/GenBank/DDBJ databases">
        <title>Complete genome of flavobacterium.</title>
        <authorList>
            <person name="Kwon Y.M."/>
            <person name="Kim S.-J."/>
        </authorList>
    </citation>
    <scope>NUCLEOTIDE SEQUENCE [LARGE SCALE GENOMIC DNA]</scope>
    <source>
        <strain evidence="5 6">DK169</strain>
    </source>
</reference>
<dbReference type="AlphaFoldDB" id="A0A0Q1BIA5"/>
<dbReference type="PRINTS" id="PR00778">
    <property type="entry name" value="HTHARSR"/>
</dbReference>
<dbReference type="InterPro" id="IPR011991">
    <property type="entry name" value="ArsR-like_HTH"/>
</dbReference>
<accession>A0A0Q1BIA5</accession>
<dbReference type="GO" id="GO:0003700">
    <property type="term" value="F:DNA-binding transcription factor activity"/>
    <property type="evidence" value="ECO:0007669"/>
    <property type="project" value="InterPro"/>
</dbReference>
<gene>
    <name evidence="5" type="ORF">AAY42_10755</name>
</gene>
<feature type="domain" description="HTH arsR-type" evidence="4">
    <location>
        <begin position="8"/>
        <end position="103"/>
    </location>
</feature>
<evidence type="ECO:0000256" key="2">
    <source>
        <dbReference type="ARBA" id="ARBA00023125"/>
    </source>
</evidence>
<dbReference type="OrthoDB" id="9800049at2"/>
<protein>
    <submittedName>
        <fullName evidence="5">ArsR family transcriptional regulator</fullName>
    </submittedName>
</protein>
<evidence type="ECO:0000313" key="5">
    <source>
        <dbReference type="EMBL" id="KQC30303.1"/>
    </source>
</evidence>
<dbReference type="SMART" id="SM00418">
    <property type="entry name" value="HTH_ARSR"/>
    <property type="match status" value="1"/>
</dbReference>
<dbReference type="SUPFAM" id="SSF46785">
    <property type="entry name" value="Winged helix' DNA-binding domain"/>
    <property type="match status" value="1"/>
</dbReference>
<dbReference type="RefSeq" id="WP_055395050.1">
    <property type="nucleotide sequence ID" value="NZ_LCTZ01000002.1"/>
</dbReference>
<comment type="caution">
    <text evidence="5">The sequence shown here is derived from an EMBL/GenBank/DDBJ whole genome shotgun (WGS) entry which is preliminary data.</text>
</comment>
<dbReference type="PANTHER" id="PTHR33154">
    <property type="entry name" value="TRANSCRIPTIONAL REGULATOR, ARSR FAMILY"/>
    <property type="match status" value="1"/>
</dbReference>
<dbReference type="STRING" id="346185.AAY42_10755"/>
<dbReference type="InterPro" id="IPR036390">
    <property type="entry name" value="WH_DNA-bd_sf"/>
</dbReference>
<keyword evidence="1" id="KW-0805">Transcription regulation</keyword>
<dbReference type="CDD" id="cd00090">
    <property type="entry name" value="HTH_ARSR"/>
    <property type="match status" value="1"/>
</dbReference>
<dbReference type="PROSITE" id="PS50987">
    <property type="entry name" value="HTH_ARSR_2"/>
    <property type="match status" value="1"/>
</dbReference>
<dbReference type="PANTHER" id="PTHR33154:SF15">
    <property type="entry name" value="REGULATORY PROTEIN ARSR"/>
    <property type="match status" value="1"/>
</dbReference>
<dbReference type="InterPro" id="IPR051081">
    <property type="entry name" value="HTH_MetalResp_TranReg"/>
</dbReference>
<keyword evidence="6" id="KW-1185">Reference proteome</keyword>
<evidence type="ECO:0000256" key="3">
    <source>
        <dbReference type="ARBA" id="ARBA00023163"/>
    </source>
</evidence>
<proteinExistence type="predicted"/>
<keyword evidence="2" id="KW-0238">DNA-binding</keyword>
<keyword evidence="3" id="KW-0804">Transcription</keyword>
<evidence type="ECO:0000259" key="4">
    <source>
        <dbReference type="PROSITE" id="PS50987"/>
    </source>
</evidence>
<dbReference type="GO" id="GO:0003677">
    <property type="term" value="F:DNA binding"/>
    <property type="evidence" value="ECO:0007669"/>
    <property type="project" value="UniProtKB-KW"/>
</dbReference>
<evidence type="ECO:0000256" key="1">
    <source>
        <dbReference type="ARBA" id="ARBA00023015"/>
    </source>
</evidence>
<dbReference type="Gene3D" id="1.10.10.10">
    <property type="entry name" value="Winged helix-like DNA-binding domain superfamily/Winged helix DNA-binding domain"/>
    <property type="match status" value="1"/>
</dbReference>
<dbReference type="InterPro" id="IPR036388">
    <property type="entry name" value="WH-like_DNA-bd_sf"/>
</dbReference>
<dbReference type="NCBIfam" id="NF033788">
    <property type="entry name" value="HTH_metalloreg"/>
    <property type="match status" value="1"/>
</dbReference>